<proteinExistence type="predicted"/>
<feature type="compositionally biased region" description="Low complexity" evidence="1">
    <location>
        <begin position="426"/>
        <end position="436"/>
    </location>
</feature>
<sequence length="1070" mass="112455">VQLGAYVYYASASSNPGVVSRFRLDVTLTATPSRSLGWTSSNAIVPFPNPGTTVRRSSQLLLNSSEIGFQSGFTDGTYLYYVANAAYGQMVRIDPVTFTRVDAVSGSSTGTNNWYCVASSGGYAYVGTTESTNARILRIKLSSMTVTGTLTLTGHSLIITAELVGNFVYFATHEATPFIAAVNITNSSFSVSQTMTVSTAYCQLIRSSGQYGGYIFFVCQMSPGRLMRFDYNTMKYSGYVAGNAGDNTFYAMAIVGSLAYVACGVNPGRLVKFNLATMAYIAGVSGVTGENYFLSVFVQGAYVYTTTNTSPSKIVRFDPKLMTRLFAVSGNPLTDSALLAPVQFGAYVYYASASSNPGVVSRFRLDVTLTGTHSFSEKSSKSRSSSAHSFSLANSQTYTTTLSHFPGSTSITCSFSESAISLSISMSPSLSPTQSTDSKSKTLSRSRGSQSGSASVRSTSSSPSVAARRATGTRTASSATASPSTSLSPTQSQSTDSRSNTLSRSRGSRSGSATLTSTSSSPTVAARRATGTRTASSATVTSSTSLLELSPTMVPTMMYMTFTGIAADKTVTFSRTLTAAASDSTSDSTNSITRLVSISAIVPVYINVTGDIFDSIVGEFISPGGKNETKLTVVAALNRNVVATRRAYFSTPKVTALKANGGVVSVRLRLLPQLTIRFSLTGQRVALGTEGLTATVVNQTDLLLSMRATGSQYLSTVANVNIPLANLLAGNARVTGSTELPIQFVLTATAVTALTVSTSIASVTGPISAIAGTTPASAMAVLRLSILIDILQCGFGGDDGGANLFSLTIGPSPGSSLRGAVVGNLVFIAAFVALLGILILAFLAYGWVTFNTPPGAMLPDLLNIFHFPGIVLIPASAVCQPTLTAAVQLIAIAPLNGDVTFGVLGAVALLLVLMLPYTVVIATQFCLRLVEKSENSGAHKQHAAQSPSLPRRIVSMLFSERATWQPIDPTRPDQVAWKKRFAPVFLDCSVWWYPLVDLWSGAAVGVVGGLTLGNTSVCLFQLAVVAFSYAFIALLQLAVAPPLVFASRCYVVMLQVLGLTHFIGVAVQWN</sequence>
<name>A0A0S4J2W4_BODSA</name>
<dbReference type="Proteomes" id="UP000051952">
    <property type="component" value="Unassembled WGS sequence"/>
</dbReference>
<dbReference type="EMBL" id="CYKH01001136">
    <property type="protein sequence ID" value="CUG85006.1"/>
    <property type="molecule type" value="Genomic_DNA"/>
</dbReference>
<feature type="transmembrane region" description="Helical" evidence="2">
    <location>
        <begin position="1050"/>
        <end position="1069"/>
    </location>
</feature>
<keyword evidence="2" id="KW-0472">Membrane</keyword>
<feature type="compositionally biased region" description="Low complexity" evidence="1">
    <location>
        <begin position="445"/>
        <end position="544"/>
    </location>
</feature>
<evidence type="ECO:0000256" key="1">
    <source>
        <dbReference type="SAM" id="MobiDB-lite"/>
    </source>
</evidence>
<dbReference type="InterPro" id="IPR011044">
    <property type="entry name" value="Quino_amine_DH_bsu"/>
</dbReference>
<dbReference type="VEuPathDB" id="TriTrypDB:BSAL_06285"/>
<keyword evidence="2 3" id="KW-0812">Transmembrane</keyword>
<keyword evidence="2" id="KW-1133">Transmembrane helix</keyword>
<feature type="transmembrane region" description="Helical" evidence="2">
    <location>
        <begin position="869"/>
        <end position="893"/>
    </location>
</feature>
<organism evidence="3 4">
    <name type="scientific">Bodo saltans</name>
    <name type="common">Flagellated protozoan</name>
    <dbReference type="NCBI Taxonomy" id="75058"/>
    <lineage>
        <taxon>Eukaryota</taxon>
        <taxon>Discoba</taxon>
        <taxon>Euglenozoa</taxon>
        <taxon>Kinetoplastea</taxon>
        <taxon>Metakinetoplastina</taxon>
        <taxon>Eubodonida</taxon>
        <taxon>Bodonidae</taxon>
        <taxon>Bodo</taxon>
    </lineage>
</organism>
<protein>
    <submittedName>
        <fullName evidence="3">Transmembrane protein, putative</fullName>
    </submittedName>
</protein>
<feature type="transmembrane region" description="Helical" evidence="2">
    <location>
        <begin position="990"/>
        <end position="1013"/>
    </location>
</feature>
<reference evidence="4" key="1">
    <citation type="submission" date="2015-09" db="EMBL/GenBank/DDBJ databases">
        <authorList>
            <consortium name="Pathogen Informatics"/>
        </authorList>
    </citation>
    <scope>NUCLEOTIDE SEQUENCE [LARGE SCALE GENOMIC DNA]</scope>
    <source>
        <strain evidence="4">Lake Konstanz</strain>
    </source>
</reference>
<evidence type="ECO:0000313" key="4">
    <source>
        <dbReference type="Proteomes" id="UP000051952"/>
    </source>
</evidence>
<evidence type="ECO:0000313" key="3">
    <source>
        <dbReference type="EMBL" id="CUG85006.1"/>
    </source>
</evidence>
<keyword evidence="4" id="KW-1185">Reference proteome</keyword>
<gene>
    <name evidence="3" type="ORF">BSAL_06285</name>
</gene>
<feature type="region of interest" description="Disordered" evidence="1">
    <location>
        <begin position="426"/>
        <end position="544"/>
    </location>
</feature>
<evidence type="ECO:0000256" key="2">
    <source>
        <dbReference type="SAM" id="Phobius"/>
    </source>
</evidence>
<feature type="transmembrane region" description="Helical" evidence="2">
    <location>
        <begin position="825"/>
        <end position="848"/>
    </location>
</feature>
<feature type="non-terminal residue" evidence="3">
    <location>
        <position position="1"/>
    </location>
</feature>
<feature type="transmembrane region" description="Helical" evidence="2">
    <location>
        <begin position="899"/>
        <end position="922"/>
    </location>
</feature>
<dbReference type="AlphaFoldDB" id="A0A0S4J2W4"/>
<dbReference type="SUPFAM" id="SSF50969">
    <property type="entry name" value="YVTN repeat-like/Quinoprotein amine dehydrogenase"/>
    <property type="match status" value="1"/>
</dbReference>
<feature type="transmembrane region" description="Helical" evidence="2">
    <location>
        <begin position="1019"/>
        <end position="1038"/>
    </location>
</feature>
<accession>A0A0S4J2W4</accession>